<sequence length="34" mass="4106">MIIYTNLDKKLFNNIEIENNYDFTNRNKSPITID</sequence>
<proteinExistence type="predicted"/>
<accession>C7BH98</accession>
<organism evidence="1 2">
    <name type="scientific">Photorhabdus asymbiotica subsp. asymbiotica (strain ATCC 43949 / 3105-77)</name>
    <name type="common">Xenorhabdus luminescens (strain 2)</name>
    <dbReference type="NCBI Taxonomy" id="553480"/>
    <lineage>
        <taxon>Bacteria</taxon>
        <taxon>Pseudomonadati</taxon>
        <taxon>Pseudomonadota</taxon>
        <taxon>Gammaproteobacteria</taxon>
        <taxon>Enterobacterales</taxon>
        <taxon>Morganellaceae</taxon>
        <taxon>Photorhabdus</taxon>
    </lineage>
</organism>
<dbReference type="STRING" id="291112.PAU_03176"/>
<protein>
    <submittedName>
        <fullName evidence="1">Uncharacterized protein</fullName>
    </submittedName>
</protein>
<dbReference type="AlphaFoldDB" id="C7BH98"/>
<name>C7BH98_PHOAA</name>
<evidence type="ECO:0000313" key="2">
    <source>
        <dbReference type="Proteomes" id="UP000002747"/>
    </source>
</evidence>
<dbReference type="EMBL" id="FM162591">
    <property type="protein sequence ID" value="CAQ85264.1"/>
    <property type="molecule type" value="Genomic_DNA"/>
</dbReference>
<reference evidence="1 2" key="1">
    <citation type="journal article" date="2009" name="BMC Genomics">
        <title>Comparative genomics of the emerging human pathogen Photorhabdus asymbiotica with the insect pathogen Photorhabdus luminescens.</title>
        <authorList>
            <person name="Wilkinson P."/>
            <person name="Waterfield N.R."/>
            <person name="Crossman L."/>
            <person name="Corton C."/>
            <person name="Sanchez-Contreras M."/>
            <person name="Vlisidou I."/>
            <person name="Barron A."/>
            <person name="Bignell A."/>
            <person name="Clark L."/>
            <person name="Ormond D."/>
            <person name="Mayho M."/>
            <person name="Bason N."/>
            <person name="Smith F."/>
            <person name="Simmonds M."/>
            <person name="Churcher C."/>
            <person name="Harris D."/>
            <person name="Thompson N.R."/>
            <person name="Quail M."/>
            <person name="Parkhill J."/>
            <person name="ffrench-Constant R.H."/>
        </authorList>
    </citation>
    <scope>NUCLEOTIDE SEQUENCE [LARGE SCALE GENOMIC DNA]</scope>
    <source>
        <strain evidence="2">ATCC 43949 / 3105-77</strain>
    </source>
</reference>
<gene>
    <name evidence="1" type="ordered locus">PAU_03176</name>
</gene>
<dbReference type="KEGG" id="pay:PAU_03176"/>
<evidence type="ECO:0000313" key="1">
    <source>
        <dbReference type="EMBL" id="CAQ85264.1"/>
    </source>
</evidence>
<dbReference type="Proteomes" id="UP000002747">
    <property type="component" value="Chromosome"/>
</dbReference>